<keyword evidence="3" id="KW-1185">Reference proteome</keyword>
<dbReference type="AlphaFoldDB" id="A0A072PKG4"/>
<dbReference type="EMBL" id="AMGV01000006">
    <property type="protein sequence ID" value="KEF56020.1"/>
    <property type="molecule type" value="Genomic_DNA"/>
</dbReference>
<gene>
    <name evidence="2" type="ORF">A1O9_07600</name>
</gene>
<sequence>MASKDQSKCQSSTPFEVSRTSSHERPRLAHAATKSTQQRMDPSTANKQTLARSQLTRTPKKTTCAKMIESCFV</sequence>
<name>A0A072PKG4_9EURO</name>
<proteinExistence type="predicted"/>
<dbReference type="HOGENOM" id="CLU_2704805_0_0_1"/>
<feature type="compositionally biased region" description="Polar residues" evidence="1">
    <location>
        <begin position="33"/>
        <end position="57"/>
    </location>
</feature>
<dbReference type="GeneID" id="25282514"/>
<feature type="compositionally biased region" description="Polar residues" evidence="1">
    <location>
        <begin position="8"/>
        <end position="20"/>
    </location>
</feature>
<comment type="caution">
    <text evidence="2">The sequence shown here is derived from an EMBL/GenBank/DDBJ whole genome shotgun (WGS) entry which is preliminary data.</text>
</comment>
<evidence type="ECO:0000313" key="2">
    <source>
        <dbReference type="EMBL" id="KEF56020.1"/>
    </source>
</evidence>
<evidence type="ECO:0000256" key="1">
    <source>
        <dbReference type="SAM" id="MobiDB-lite"/>
    </source>
</evidence>
<feature type="region of interest" description="Disordered" evidence="1">
    <location>
        <begin position="1"/>
        <end position="59"/>
    </location>
</feature>
<accession>A0A072PKG4</accession>
<evidence type="ECO:0000313" key="3">
    <source>
        <dbReference type="Proteomes" id="UP000027920"/>
    </source>
</evidence>
<dbReference type="Proteomes" id="UP000027920">
    <property type="component" value="Unassembled WGS sequence"/>
</dbReference>
<organism evidence="2 3">
    <name type="scientific">Exophiala aquamarina CBS 119918</name>
    <dbReference type="NCBI Taxonomy" id="1182545"/>
    <lineage>
        <taxon>Eukaryota</taxon>
        <taxon>Fungi</taxon>
        <taxon>Dikarya</taxon>
        <taxon>Ascomycota</taxon>
        <taxon>Pezizomycotina</taxon>
        <taxon>Eurotiomycetes</taxon>
        <taxon>Chaetothyriomycetidae</taxon>
        <taxon>Chaetothyriales</taxon>
        <taxon>Herpotrichiellaceae</taxon>
        <taxon>Exophiala</taxon>
    </lineage>
</organism>
<protein>
    <submittedName>
        <fullName evidence="2">Uncharacterized protein</fullName>
    </submittedName>
</protein>
<reference evidence="2 3" key="1">
    <citation type="submission" date="2013-03" db="EMBL/GenBank/DDBJ databases">
        <title>The Genome Sequence of Exophiala aquamarina CBS 119918.</title>
        <authorList>
            <consortium name="The Broad Institute Genomics Platform"/>
            <person name="Cuomo C."/>
            <person name="de Hoog S."/>
            <person name="Gorbushina A."/>
            <person name="Walker B."/>
            <person name="Young S.K."/>
            <person name="Zeng Q."/>
            <person name="Gargeya S."/>
            <person name="Fitzgerald M."/>
            <person name="Haas B."/>
            <person name="Abouelleil A."/>
            <person name="Allen A.W."/>
            <person name="Alvarado L."/>
            <person name="Arachchi H.M."/>
            <person name="Berlin A.M."/>
            <person name="Chapman S.B."/>
            <person name="Gainer-Dewar J."/>
            <person name="Goldberg J."/>
            <person name="Griggs A."/>
            <person name="Gujja S."/>
            <person name="Hansen M."/>
            <person name="Howarth C."/>
            <person name="Imamovic A."/>
            <person name="Ireland A."/>
            <person name="Larimer J."/>
            <person name="McCowan C."/>
            <person name="Murphy C."/>
            <person name="Pearson M."/>
            <person name="Poon T.W."/>
            <person name="Priest M."/>
            <person name="Roberts A."/>
            <person name="Saif S."/>
            <person name="Shea T."/>
            <person name="Sisk P."/>
            <person name="Sykes S."/>
            <person name="Wortman J."/>
            <person name="Nusbaum C."/>
            <person name="Birren B."/>
        </authorList>
    </citation>
    <scope>NUCLEOTIDE SEQUENCE [LARGE SCALE GENOMIC DNA]</scope>
    <source>
        <strain evidence="2 3">CBS 119918</strain>
    </source>
</reference>
<dbReference type="VEuPathDB" id="FungiDB:A1O9_07600"/>
<dbReference type="RefSeq" id="XP_013258610.1">
    <property type="nucleotide sequence ID" value="XM_013403156.1"/>
</dbReference>